<evidence type="ECO:0000313" key="6">
    <source>
        <dbReference type="Proteomes" id="UP000183040"/>
    </source>
</evidence>
<dbReference type="InterPro" id="IPR017853">
    <property type="entry name" value="GH"/>
</dbReference>
<name>A0A1H4GM00_9BACE</name>
<dbReference type="Proteomes" id="UP000183040">
    <property type="component" value="Unassembled WGS sequence"/>
</dbReference>
<dbReference type="EMBL" id="FNRP01000032">
    <property type="protein sequence ID" value="SEB10679.1"/>
    <property type="molecule type" value="Genomic_DNA"/>
</dbReference>
<evidence type="ECO:0000313" key="5">
    <source>
        <dbReference type="EMBL" id="SEB10679.1"/>
    </source>
</evidence>
<gene>
    <name evidence="5" type="ORF">SAMN04487924_13214</name>
</gene>
<dbReference type="Pfam" id="PF16373">
    <property type="entry name" value="DUF4985"/>
    <property type="match status" value="1"/>
</dbReference>
<sequence length="897" mass="102583">MCILKLSKTNKNHMLKAKYFILLICFSFLLKTEAKVTLTSIWGDNMVLQQQSEVTFSGTATLGKRVQATASWNNKKIQTNVDAKGEWKLSLQTPVAGGPYSITFSDGEDLTLQNILIGEVWFCSGQSNMEMPVKGFRGQPVFGSQPYIVSANPKRPLRLYTVKNAWSTIPQEAGVDGEWKEASPEDVADFSATAYFFGNQLQQSLDVPVGLIHCSWSMSKIEAWMNKETLSGFPEIALPDVIQKEFRWTAGTPTLLWNAMVNPWKGFPVKGVIWYQGEANTPDPGLYKRLFPAMVSQWRTFFNNPQMPFYYVQIAPWKSEGNDKLDWAWFRQCQLELMSAVPNVGMVTTGDAGSENFIHSPYKIKVGERLAYWALAKTYHRKGIQYSGPIYKFHRVKGNVVEIDFEHGEEGLTPENQNVKGFEIVGTDGIFRPAKAEIISGSSTVKVWNDSINDPIEVRYCFRNYMLGELCNNAAIPASPFRIVIKKKPALMWFDAEANFERFSHKDSIDYYLEKIKSVGFTHAIVDIRPITGEVLYQSQFAPQMKEWKGAKAGNFDYLQYFIKKGHELGLEVHASLNVFCAGHNYFDRGMVYSGHPEWASMVYTPEKGIIPITEEKHKYGAMINPLNEEYRTHILNVLKEVVTKYSDLDGLMLDRVRYDGITADFSPLSREKFEAYIGKKVAKFPEDIFVWKKNTDGKFITQPGKYFRKWIEWRTKNITDYMALARKEVKAANPKVSFGTYTGAWYPSYYEVGVNFASKKYDPAQDFSWATPEYKNYGYAELIDLYATGNYYTDITIEEYKKTNRNIWNETDSQAQAGTWYCVEGSCQHLRQILKDNKFMGGILVDQFYDNPGKLSETIEMNLRRSDGLMVFDIVHIIQKNLWKEVEKGMREGGSL</sequence>
<dbReference type="InterPro" id="IPR036514">
    <property type="entry name" value="SGNH_hydro_sf"/>
</dbReference>
<proteinExistence type="predicted"/>
<dbReference type="AlphaFoldDB" id="A0A1H4GM00"/>
<organism evidence="5 6">
    <name type="scientific">Bacteroides xylanisolvens</name>
    <dbReference type="NCBI Taxonomy" id="371601"/>
    <lineage>
        <taxon>Bacteria</taxon>
        <taxon>Pseudomonadati</taxon>
        <taxon>Bacteroidota</taxon>
        <taxon>Bacteroidia</taxon>
        <taxon>Bacteroidales</taxon>
        <taxon>Bacteroidaceae</taxon>
        <taxon>Bacteroides</taxon>
    </lineage>
</organism>
<dbReference type="InterPro" id="IPR005181">
    <property type="entry name" value="SASA"/>
</dbReference>
<dbReference type="GO" id="GO:0001681">
    <property type="term" value="F:sialate O-acetylesterase activity"/>
    <property type="evidence" value="ECO:0007669"/>
    <property type="project" value="InterPro"/>
</dbReference>
<dbReference type="GO" id="GO:0005975">
    <property type="term" value="P:carbohydrate metabolic process"/>
    <property type="evidence" value="ECO:0007669"/>
    <property type="project" value="TreeGrafter"/>
</dbReference>
<dbReference type="Pfam" id="PF02638">
    <property type="entry name" value="GHL10"/>
    <property type="match status" value="1"/>
</dbReference>
<dbReference type="SUPFAM" id="SSF52266">
    <property type="entry name" value="SGNH hydrolase"/>
    <property type="match status" value="1"/>
</dbReference>
<dbReference type="InterPro" id="IPR032280">
    <property type="entry name" value="DUF4985"/>
</dbReference>
<evidence type="ECO:0000259" key="2">
    <source>
        <dbReference type="Pfam" id="PF02638"/>
    </source>
</evidence>
<dbReference type="Gene3D" id="2.60.40.10">
    <property type="entry name" value="Immunoglobulins"/>
    <property type="match status" value="1"/>
</dbReference>
<evidence type="ECO:0000259" key="3">
    <source>
        <dbReference type="Pfam" id="PF03629"/>
    </source>
</evidence>
<dbReference type="InterPro" id="IPR013783">
    <property type="entry name" value="Ig-like_fold"/>
</dbReference>
<dbReference type="Gene3D" id="3.20.20.80">
    <property type="entry name" value="Glycosidases"/>
    <property type="match status" value="1"/>
</dbReference>
<feature type="domain" description="Glycosyl hydrolase-like 10" evidence="2">
    <location>
        <begin position="503"/>
        <end position="742"/>
    </location>
</feature>
<protein>
    <submittedName>
        <fullName evidence="5">Glycosyl hydrolase-like 10</fullName>
    </submittedName>
</protein>
<evidence type="ECO:0000256" key="1">
    <source>
        <dbReference type="ARBA" id="ARBA00022801"/>
    </source>
</evidence>
<dbReference type="InterPro" id="IPR003790">
    <property type="entry name" value="GHL10"/>
</dbReference>
<dbReference type="Gene3D" id="3.40.50.1110">
    <property type="entry name" value="SGNH hydrolase"/>
    <property type="match status" value="1"/>
</dbReference>
<dbReference type="InterPro" id="IPR039329">
    <property type="entry name" value="SIAE"/>
</dbReference>
<keyword evidence="1 5" id="KW-0378">Hydrolase</keyword>
<feature type="domain" description="Sialate O-acetylesterase" evidence="3">
    <location>
        <begin position="119"/>
        <end position="372"/>
    </location>
</feature>
<dbReference type="PANTHER" id="PTHR22901">
    <property type="entry name" value="SIALATE O-ACETYLESTERASE"/>
    <property type="match status" value="1"/>
</dbReference>
<dbReference type="SUPFAM" id="SSF51445">
    <property type="entry name" value="(Trans)glycosidases"/>
    <property type="match status" value="1"/>
</dbReference>
<dbReference type="Pfam" id="PF03629">
    <property type="entry name" value="SASA"/>
    <property type="match status" value="1"/>
</dbReference>
<dbReference type="PANTHER" id="PTHR22901:SF0">
    <property type="entry name" value="SIALATE O-ACETYLESTERASE"/>
    <property type="match status" value="1"/>
</dbReference>
<evidence type="ECO:0000259" key="4">
    <source>
        <dbReference type="Pfam" id="PF16373"/>
    </source>
</evidence>
<reference evidence="5 6" key="1">
    <citation type="submission" date="2016-10" db="EMBL/GenBank/DDBJ databases">
        <authorList>
            <person name="de Groot N.N."/>
        </authorList>
    </citation>
    <scope>NUCLEOTIDE SEQUENCE [LARGE SCALE GENOMIC DNA]</scope>
    <source>
        <strain evidence="5 6">NLAE-zl-G339</strain>
    </source>
</reference>
<feature type="domain" description="DUF4985" evidence="4">
    <location>
        <begin position="766"/>
        <end position="888"/>
    </location>
</feature>
<accession>A0A1H4GM00</accession>